<reference evidence="1 2" key="1">
    <citation type="submission" date="2023-07" db="EMBL/GenBank/DDBJ databases">
        <title>Genomic Encyclopedia of Type Strains, Phase IV (KMG-IV): sequencing the most valuable type-strain genomes for metagenomic binning, comparative biology and taxonomic classification.</title>
        <authorList>
            <person name="Goeker M."/>
        </authorList>
    </citation>
    <scope>NUCLEOTIDE SEQUENCE [LARGE SCALE GENOMIC DNA]</scope>
    <source>
        <strain evidence="1 2">DSM 19598</strain>
    </source>
</reference>
<proteinExistence type="predicted"/>
<sequence>MEDEKARDPFGFKLKRKEQGYSEEPGQKSEFFDRFMFGGKKSTDVSKDQPTEPTYSFSKYLDHIDLDEVMHHVDTLITSSKELKPLFGKIKPFFDQIIKK</sequence>
<keyword evidence="2" id="KW-1185">Reference proteome</keyword>
<accession>A0ABU0FUN5</accession>
<organism evidence="1 2">
    <name type="scientific">Mesobacillus stamsii</name>
    <dbReference type="NCBI Taxonomy" id="225347"/>
    <lineage>
        <taxon>Bacteria</taxon>
        <taxon>Bacillati</taxon>
        <taxon>Bacillota</taxon>
        <taxon>Bacilli</taxon>
        <taxon>Bacillales</taxon>
        <taxon>Bacillaceae</taxon>
        <taxon>Mesobacillus</taxon>
    </lineage>
</organism>
<evidence type="ECO:0000313" key="1">
    <source>
        <dbReference type="EMBL" id="MDQ0413627.1"/>
    </source>
</evidence>
<dbReference type="RefSeq" id="WP_307191727.1">
    <property type="nucleotide sequence ID" value="NZ_JAUSUN010000008.1"/>
</dbReference>
<comment type="caution">
    <text evidence="1">The sequence shown here is derived from an EMBL/GenBank/DDBJ whole genome shotgun (WGS) entry which is preliminary data.</text>
</comment>
<evidence type="ECO:0000313" key="2">
    <source>
        <dbReference type="Proteomes" id="UP001242313"/>
    </source>
</evidence>
<gene>
    <name evidence="1" type="ORF">J2S25_001831</name>
</gene>
<dbReference type="EMBL" id="JAUSUN010000008">
    <property type="protein sequence ID" value="MDQ0413627.1"/>
    <property type="molecule type" value="Genomic_DNA"/>
</dbReference>
<name>A0ABU0FUN5_9BACI</name>
<protein>
    <submittedName>
        <fullName evidence="1">Uncharacterized protein</fullName>
    </submittedName>
</protein>
<dbReference type="Proteomes" id="UP001242313">
    <property type="component" value="Unassembled WGS sequence"/>
</dbReference>